<organism evidence="2 3">
    <name type="scientific">Aldrovandia affinis</name>
    <dbReference type="NCBI Taxonomy" id="143900"/>
    <lineage>
        <taxon>Eukaryota</taxon>
        <taxon>Metazoa</taxon>
        <taxon>Chordata</taxon>
        <taxon>Craniata</taxon>
        <taxon>Vertebrata</taxon>
        <taxon>Euteleostomi</taxon>
        <taxon>Actinopterygii</taxon>
        <taxon>Neopterygii</taxon>
        <taxon>Teleostei</taxon>
        <taxon>Notacanthiformes</taxon>
        <taxon>Halosauridae</taxon>
        <taxon>Aldrovandia</taxon>
    </lineage>
</organism>
<keyword evidence="1" id="KW-0732">Signal</keyword>
<reference evidence="2" key="1">
    <citation type="journal article" date="2023" name="Science">
        <title>Genome structures resolve the early diversification of teleost fishes.</title>
        <authorList>
            <person name="Parey E."/>
            <person name="Louis A."/>
            <person name="Montfort J."/>
            <person name="Bouchez O."/>
            <person name="Roques C."/>
            <person name="Iampietro C."/>
            <person name="Lluch J."/>
            <person name="Castinel A."/>
            <person name="Donnadieu C."/>
            <person name="Desvignes T."/>
            <person name="Floi Bucao C."/>
            <person name="Jouanno E."/>
            <person name="Wen M."/>
            <person name="Mejri S."/>
            <person name="Dirks R."/>
            <person name="Jansen H."/>
            <person name="Henkel C."/>
            <person name="Chen W.J."/>
            <person name="Zahm M."/>
            <person name="Cabau C."/>
            <person name="Klopp C."/>
            <person name="Thompson A.W."/>
            <person name="Robinson-Rechavi M."/>
            <person name="Braasch I."/>
            <person name="Lecointre G."/>
            <person name="Bobe J."/>
            <person name="Postlethwait J.H."/>
            <person name="Berthelot C."/>
            <person name="Roest Crollius H."/>
            <person name="Guiguen Y."/>
        </authorList>
    </citation>
    <scope>NUCLEOTIDE SEQUENCE</scope>
    <source>
        <strain evidence="2">NC1722</strain>
    </source>
</reference>
<comment type="caution">
    <text evidence="2">The sequence shown here is derived from an EMBL/GenBank/DDBJ whole genome shotgun (WGS) entry which is preliminary data.</text>
</comment>
<sequence>MSVTVKPAALFLALMQFFEHPSSGPGTGGIPSGPGQGAQGSVIAPNVNHVAGGGSASSPGSWLLMIVGSGRGGTARGIVRARGTVCFLHRPARARRRGASLRLSGMVTILLPPVKRASGLFPCDHILYTAAALPVPYHSEPDHESVLISSACLVIAWSVVTLHFSGSWTACKAQDTVLRSQPPHLTAGKARASPIDNNKWTVKLEEHTLRNGLRGQSLKVKTAGWNNSTGLKTLSPLEVFAPAGRHRGTLWEPFRASQTARMDLLLRPPKMNRIPLEGNEASLS</sequence>
<feature type="signal peptide" evidence="1">
    <location>
        <begin position="1"/>
        <end position="23"/>
    </location>
</feature>
<accession>A0AAD7SSN1</accession>
<dbReference type="AlphaFoldDB" id="A0AAD7SSN1"/>
<gene>
    <name evidence="2" type="ORF">AAFF_G00269920</name>
</gene>
<evidence type="ECO:0000313" key="2">
    <source>
        <dbReference type="EMBL" id="KAJ8407948.1"/>
    </source>
</evidence>
<proteinExistence type="predicted"/>
<feature type="chain" id="PRO_5042031993" evidence="1">
    <location>
        <begin position="24"/>
        <end position="284"/>
    </location>
</feature>
<dbReference type="Proteomes" id="UP001221898">
    <property type="component" value="Unassembled WGS sequence"/>
</dbReference>
<evidence type="ECO:0000256" key="1">
    <source>
        <dbReference type="SAM" id="SignalP"/>
    </source>
</evidence>
<dbReference type="EMBL" id="JAINUG010000037">
    <property type="protein sequence ID" value="KAJ8407948.1"/>
    <property type="molecule type" value="Genomic_DNA"/>
</dbReference>
<evidence type="ECO:0000313" key="3">
    <source>
        <dbReference type="Proteomes" id="UP001221898"/>
    </source>
</evidence>
<name>A0AAD7SSN1_9TELE</name>
<protein>
    <submittedName>
        <fullName evidence="2">Uncharacterized protein</fullName>
    </submittedName>
</protein>
<keyword evidence="3" id="KW-1185">Reference proteome</keyword>